<dbReference type="EMBL" id="CP003199">
    <property type="protein sequence ID" value="AEW45744.1"/>
    <property type="molecule type" value="Genomic_DNA"/>
</dbReference>
<dbReference type="AlphaFoldDB" id="H6N7X2"/>
<name>H6N7X2_MYCHN</name>
<dbReference type="KEGG" id="mhe:MHC_04440"/>
<organism evidence="1 2">
    <name type="scientific">Mycoplasma haemocanis (strain Illinois)</name>
    <dbReference type="NCBI Taxonomy" id="1111676"/>
    <lineage>
        <taxon>Bacteria</taxon>
        <taxon>Bacillati</taxon>
        <taxon>Mycoplasmatota</taxon>
        <taxon>Mollicutes</taxon>
        <taxon>Mycoplasmataceae</taxon>
        <taxon>Mycoplasma</taxon>
    </lineage>
</organism>
<dbReference type="HOGENOM" id="CLU_098620_0_0_14"/>
<protein>
    <submittedName>
        <fullName evidence="1">Uncharacterized protein</fullName>
    </submittedName>
</protein>
<evidence type="ECO:0000313" key="2">
    <source>
        <dbReference type="Proteomes" id="UP000009135"/>
    </source>
</evidence>
<accession>H6N7X2</accession>
<evidence type="ECO:0000313" key="1">
    <source>
        <dbReference type="EMBL" id="AEW45744.1"/>
    </source>
</evidence>
<dbReference type="STRING" id="1111676.MHC_04440"/>
<keyword evidence="2" id="KW-1185">Reference proteome</keyword>
<gene>
    <name evidence="1" type="ordered locus">MHC_04440</name>
</gene>
<reference evidence="1 2" key="1">
    <citation type="journal article" date="2012" name="J. Bacteriol.">
        <title>Complete genome sequence of Mycoplasma haemocanis strain Illinois.</title>
        <authorList>
            <person name="do Nascimento N.C."/>
            <person name="Guimaraes A.M."/>
            <person name="Santos A.P."/>
            <person name="Sanmiguel P.J."/>
            <person name="Messick J.B."/>
        </authorList>
    </citation>
    <scope>NUCLEOTIDE SEQUENCE [LARGE SCALE GENOMIC DNA]</scope>
    <source>
        <strain evidence="1 2">Illinois</strain>
    </source>
</reference>
<sequence length="236" mass="26566">MDIKLVGLIGGVGAVGAGGAYLAVSNPFKSGILISELIKSEAFIKSLTRNAKDNTKWDEAWKRYKDAHKVSSSGSEYKEKDIWELSEWGQKKNGNNAFDEFKNKCEEKSKLKVDSNSQEYKDFKNYCARPKTVSELIGEDSSTTLLSKTSNNESAAWDAAWETYRKANLQNGQTNVYKEQDIWGVQNWSSDKSNGSVTEHYKTKCEEKANLDIDITKGLKDSNFINVKNWCTKISQ</sequence>
<dbReference type="Proteomes" id="UP000009135">
    <property type="component" value="Chromosome"/>
</dbReference>
<proteinExistence type="predicted"/>
<dbReference type="OrthoDB" id="401734at2"/>